<evidence type="ECO:0000313" key="3">
    <source>
        <dbReference type="Proteomes" id="UP000010408"/>
    </source>
</evidence>
<comment type="caution">
    <text evidence="2">The sequence shown here is derived from an EMBL/GenBank/DDBJ whole genome shotgun (WGS) entry which is preliminary data.</text>
</comment>
<protein>
    <submittedName>
        <fullName evidence="2">Uncharacterized protein</fullName>
    </submittedName>
</protein>
<organism evidence="2 3">
    <name type="scientific">Porphyromonas catoniae F0037</name>
    <dbReference type="NCBI Taxonomy" id="1127696"/>
    <lineage>
        <taxon>Bacteria</taxon>
        <taxon>Pseudomonadati</taxon>
        <taxon>Bacteroidota</taxon>
        <taxon>Bacteroidia</taxon>
        <taxon>Bacteroidales</taxon>
        <taxon>Porphyromonadaceae</taxon>
        <taxon>Porphyromonas</taxon>
    </lineage>
</organism>
<dbReference type="HOGENOM" id="CLU_2918743_0_0_10"/>
<dbReference type="Proteomes" id="UP000010408">
    <property type="component" value="Unassembled WGS sequence"/>
</dbReference>
<reference evidence="2 3" key="1">
    <citation type="submission" date="2012-05" db="EMBL/GenBank/DDBJ databases">
        <authorList>
            <person name="Weinstock G."/>
            <person name="Sodergren E."/>
            <person name="Lobos E.A."/>
            <person name="Fulton L."/>
            <person name="Fulton R."/>
            <person name="Courtney L."/>
            <person name="Fronick C."/>
            <person name="O'Laughlin M."/>
            <person name="Godfrey J."/>
            <person name="Wilson R.M."/>
            <person name="Miner T."/>
            <person name="Farmer C."/>
            <person name="Delehaunty K."/>
            <person name="Cordes M."/>
            <person name="Minx P."/>
            <person name="Tomlinson C."/>
            <person name="Chen J."/>
            <person name="Wollam A."/>
            <person name="Pepin K.H."/>
            <person name="Bhonagiri V."/>
            <person name="Zhang X."/>
            <person name="Suruliraj S."/>
            <person name="Warren W."/>
            <person name="Mitreva M."/>
            <person name="Mardis E.R."/>
            <person name="Wilson R.K."/>
        </authorList>
    </citation>
    <scope>NUCLEOTIDE SEQUENCE [LARGE SCALE GENOMIC DNA]</scope>
    <source>
        <strain evidence="2 3">F0037</strain>
    </source>
</reference>
<feature type="region of interest" description="Disordered" evidence="1">
    <location>
        <begin position="22"/>
        <end position="48"/>
    </location>
</feature>
<dbReference type="AlphaFoldDB" id="L1NCB3"/>
<sequence>MPIGLVYSLSPRGLLLTTKPPIIGKTKRQAQKERSVTSEAREQKNKPLAPIDARGLLFIKD</sequence>
<gene>
    <name evidence="2" type="ORF">HMPREF9134_01263</name>
</gene>
<evidence type="ECO:0000256" key="1">
    <source>
        <dbReference type="SAM" id="MobiDB-lite"/>
    </source>
</evidence>
<proteinExistence type="predicted"/>
<dbReference type="STRING" id="1127696.HMPREF9134_01263"/>
<accession>L1NCB3</accession>
<evidence type="ECO:0000313" key="2">
    <source>
        <dbReference type="EMBL" id="EKY00915.1"/>
    </source>
</evidence>
<dbReference type="EMBL" id="AMEQ01000035">
    <property type="protein sequence ID" value="EKY00915.1"/>
    <property type="molecule type" value="Genomic_DNA"/>
</dbReference>
<name>L1NCB3_9PORP</name>
<feature type="compositionally biased region" description="Basic and acidic residues" evidence="1">
    <location>
        <begin position="30"/>
        <end position="45"/>
    </location>
</feature>